<dbReference type="AlphaFoldDB" id="A0A660SFF3"/>
<organism evidence="1 2">
    <name type="scientific">candidate division WOR-3 bacterium</name>
    <dbReference type="NCBI Taxonomy" id="2052148"/>
    <lineage>
        <taxon>Bacteria</taxon>
        <taxon>Bacteria division WOR-3</taxon>
    </lineage>
</organism>
<dbReference type="Proteomes" id="UP000268469">
    <property type="component" value="Unassembled WGS sequence"/>
</dbReference>
<reference evidence="1 2" key="1">
    <citation type="submission" date="2018-06" db="EMBL/GenBank/DDBJ databases">
        <title>Extensive metabolic versatility and redundancy in microbially diverse, dynamic hydrothermal sediments.</title>
        <authorList>
            <person name="Dombrowski N."/>
            <person name="Teske A."/>
            <person name="Baker B.J."/>
        </authorList>
    </citation>
    <scope>NUCLEOTIDE SEQUENCE [LARGE SCALE GENOMIC DNA]</scope>
    <source>
        <strain evidence="1">B36_G15</strain>
    </source>
</reference>
<accession>A0A660SFF3</accession>
<evidence type="ECO:0000313" key="2">
    <source>
        <dbReference type="Proteomes" id="UP000268469"/>
    </source>
</evidence>
<name>A0A660SFF3_UNCW3</name>
<evidence type="ECO:0000313" key="1">
    <source>
        <dbReference type="EMBL" id="RKX69545.1"/>
    </source>
</evidence>
<protein>
    <submittedName>
        <fullName evidence="1">Uncharacterized protein</fullName>
    </submittedName>
</protein>
<sequence length="105" mass="12399">MWLKRYIDDFGVESSQLHQLKEKRVGNDVWIGTPEAIAFNLLKVNRAGIRAFRIYRNGYKPTTNLVQISGMIKERYVELEEKEMLEFLQGHDLKRELDMRPGFVI</sequence>
<feature type="non-terminal residue" evidence="1">
    <location>
        <position position="105"/>
    </location>
</feature>
<dbReference type="EMBL" id="QNBE01000079">
    <property type="protein sequence ID" value="RKX69545.1"/>
    <property type="molecule type" value="Genomic_DNA"/>
</dbReference>
<gene>
    <name evidence="1" type="ORF">DRP53_07915</name>
</gene>
<comment type="caution">
    <text evidence="1">The sequence shown here is derived from an EMBL/GenBank/DDBJ whole genome shotgun (WGS) entry which is preliminary data.</text>
</comment>
<proteinExistence type="predicted"/>